<proteinExistence type="predicted"/>
<dbReference type="PANTHER" id="PTHR10534:SF2">
    <property type="entry name" value="PYRIDOXAL KINASE"/>
    <property type="match status" value="1"/>
</dbReference>
<protein>
    <recommendedName>
        <fullName evidence="1">pyridoxal kinase</fullName>
        <ecNumber evidence="1">2.7.1.35</ecNumber>
    </recommendedName>
</protein>
<dbReference type="SUPFAM" id="SSF53613">
    <property type="entry name" value="Ribokinase-like"/>
    <property type="match status" value="1"/>
</dbReference>
<dbReference type="Proteomes" id="UP000347383">
    <property type="component" value="Chromosome"/>
</dbReference>
<keyword evidence="5" id="KW-0067">ATP-binding</keyword>
<dbReference type="Gene3D" id="3.40.1190.20">
    <property type="match status" value="1"/>
</dbReference>
<dbReference type="InterPro" id="IPR029056">
    <property type="entry name" value="Ribokinase-like"/>
</dbReference>
<dbReference type="NCBIfam" id="NF005491">
    <property type="entry name" value="PRK07105.1"/>
    <property type="match status" value="1"/>
</dbReference>
<keyword evidence="4 7" id="KW-0418">Kinase</keyword>
<gene>
    <name evidence="7" type="ORF">EA457_05685</name>
</gene>
<dbReference type="InterPro" id="IPR004625">
    <property type="entry name" value="PyrdxlKinase"/>
</dbReference>
<sequence>MKRIVVANDLVGIGKVGLSASIPVMAACCMEQALLPTCLLSGHTGGGNKPVKWGTSDLVKAFLTEWRERGADCHAIVVGYLSQTEDAEKILDFLSLQQVPLILDPIMADQGKLYTGFTSQHVAVMTQLAGQADLLIPNVSEACLLTQTPYLGTHYSEEDVKQLVIKLAALGPRHIVVSGISFQEGEIGFAYYQSSNNHLSYYFGTQFPQQFYGTGDIVSAIIASGFCYELPMKDVLNLAISFIEKALQTTLMLKEDISFGITYEPHLAYLNTSFQQLMEENK</sequence>
<dbReference type="RefSeq" id="WP_154413116.1">
    <property type="nucleotide sequence ID" value="NZ_CP033165.1"/>
</dbReference>
<dbReference type="PROSITE" id="PS51257">
    <property type="entry name" value="PROKAR_LIPOPROTEIN"/>
    <property type="match status" value="1"/>
</dbReference>
<dbReference type="EC" id="2.7.1.35" evidence="1"/>
<dbReference type="EMBL" id="CP033165">
    <property type="protein sequence ID" value="QGH02063.1"/>
    <property type="molecule type" value="Genomic_DNA"/>
</dbReference>
<keyword evidence="3" id="KW-0547">Nucleotide-binding</keyword>
<dbReference type="PANTHER" id="PTHR10534">
    <property type="entry name" value="PYRIDOXAL KINASE"/>
    <property type="match status" value="1"/>
</dbReference>
<keyword evidence="2 7" id="KW-0808">Transferase</keyword>
<evidence type="ECO:0000313" key="7">
    <source>
        <dbReference type="EMBL" id="QGH02063.1"/>
    </source>
</evidence>
<dbReference type="GO" id="GO:0009443">
    <property type="term" value="P:pyridoxal 5'-phosphate salvage"/>
    <property type="evidence" value="ECO:0007669"/>
    <property type="project" value="InterPro"/>
</dbReference>
<feature type="domain" description="Pyridoxamine kinase/Phosphomethylpyrimidine kinase" evidence="6">
    <location>
        <begin position="17"/>
        <end position="254"/>
    </location>
</feature>
<dbReference type="GO" id="GO:0005524">
    <property type="term" value="F:ATP binding"/>
    <property type="evidence" value="ECO:0007669"/>
    <property type="project" value="UniProtKB-KW"/>
</dbReference>
<dbReference type="Pfam" id="PF08543">
    <property type="entry name" value="Phos_pyr_kin"/>
    <property type="match status" value="1"/>
</dbReference>
<accession>A0A9X7S467</accession>
<evidence type="ECO:0000256" key="1">
    <source>
        <dbReference type="ARBA" id="ARBA00012104"/>
    </source>
</evidence>
<dbReference type="GO" id="GO:0008478">
    <property type="term" value="F:pyridoxal kinase activity"/>
    <property type="evidence" value="ECO:0007669"/>
    <property type="project" value="UniProtKB-EC"/>
</dbReference>
<evidence type="ECO:0000256" key="3">
    <source>
        <dbReference type="ARBA" id="ARBA00022741"/>
    </source>
</evidence>
<name>A0A9X7S467_STRDY</name>
<evidence type="ECO:0000256" key="2">
    <source>
        <dbReference type="ARBA" id="ARBA00022679"/>
    </source>
</evidence>
<dbReference type="InterPro" id="IPR013749">
    <property type="entry name" value="PM/HMP-P_kinase-1"/>
</dbReference>
<organism evidence="7 8">
    <name type="scientific">Streptococcus dysgalactiae subsp. dysgalactiae</name>
    <dbReference type="NCBI Taxonomy" id="99822"/>
    <lineage>
        <taxon>Bacteria</taxon>
        <taxon>Bacillati</taxon>
        <taxon>Bacillota</taxon>
        <taxon>Bacilli</taxon>
        <taxon>Lactobacillales</taxon>
        <taxon>Streptococcaceae</taxon>
        <taxon>Streptococcus</taxon>
    </lineage>
</organism>
<evidence type="ECO:0000313" key="8">
    <source>
        <dbReference type="Proteomes" id="UP000347383"/>
    </source>
</evidence>
<evidence type="ECO:0000259" key="6">
    <source>
        <dbReference type="Pfam" id="PF08543"/>
    </source>
</evidence>
<evidence type="ECO:0000256" key="4">
    <source>
        <dbReference type="ARBA" id="ARBA00022777"/>
    </source>
</evidence>
<reference evidence="7 8" key="1">
    <citation type="submission" date="2018-10" db="EMBL/GenBank/DDBJ databases">
        <title>Comparative Genomics Analysis of the Streptococcus dysgalactiae subspecies dysgalactiae.</title>
        <authorList>
            <person name="Koh T.H."/>
            <person name="Abdul Rahman N."/>
            <person name="Sessions O.M."/>
        </authorList>
    </citation>
    <scope>NUCLEOTIDE SEQUENCE [LARGE SCALE GENOMIC DNA]</scope>
    <source>
        <strain evidence="7 8">DB60705-15</strain>
    </source>
</reference>
<dbReference type="AlphaFoldDB" id="A0A9X7S467"/>
<dbReference type="GO" id="GO:0005829">
    <property type="term" value="C:cytosol"/>
    <property type="evidence" value="ECO:0007669"/>
    <property type="project" value="TreeGrafter"/>
</dbReference>
<evidence type="ECO:0000256" key="5">
    <source>
        <dbReference type="ARBA" id="ARBA00022840"/>
    </source>
</evidence>